<evidence type="ECO:0000256" key="6">
    <source>
        <dbReference type="ARBA" id="ARBA00023136"/>
    </source>
</evidence>
<dbReference type="InterPro" id="IPR000620">
    <property type="entry name" value="EamA_dom"/>
</dbReference>
<keyword evidence="10" id="KW-1185">Reference proteome</keyword>
<feature type="transmembrane region" description="Helical" evidence="7">
    <location>
        <begin position="186"/>
        <end position="205"/>
    </location>
</feature>
<feature type="transmembrane region" description="Helical" evidence="7">
    <location>
        <begin position="247"/>
        <end position="267"/>
    </location>
</feature>
<evidence type="ECO:0000256" key="5">
    <source>
        <dbReference type="ARBA" id="ARBA00022989"/>
    </source>
</evidence>
<feature type="transmembrane region" description="Helical" evidence="7">
    <location>
        <begin position="75"/>
        <end position="93"/>
    </location>
</feature>
<feature type="domain" description="EamA" evidence="8">
    <location>
        <begin position="9"/>
        <end position="144"/>
    </location>
</feature>
<dbReference type="EMBL" id="JAHZIJ010000012">
    <property type="protein sequence ID" value="MBW7476277.1"/>
    <property type="molecule type" value="Genomic_DNA"/>
</dbReference>
<feature type="transmembrane region" description="Helical" evidence="7">
    <location>
        <begin position="128"/>
        <end position="147"/>
    </location>
</feature>
<evidence type="ECO:0000256" key="4">
    <source>
        <dbReference type="ARBA" id="ARBA00022692"/>
    </source>
</evidence>
<proteinExistence type="inferred from homology"/>
<evidence type="ECO:0000256" key="3">
    <source>
        <dbReference type="ARBA" id="ARBA00022475"/>
    </source>
</evidence>
<accession>A0ABS7D9U2</accession>
<name>A0ABS7D9U2_9BACL</name>
<dbReference type="SUPFAM" id="SSF103481">
    <property type="entry name" value="Multidrug resistance efflux transporter EmrE"/>
    <property type="match status" value="2"/>
</dbReference>
<dbReference type="Pfam" id="PF00892">
    <property type="entry name" value="EamA"/>
    <property type="match status" value="2"/>
</dbReference>
<evidence type="ECO:0000256" key="2">
    <source>
        <dbReference type="ARBA" id="ARBA00007362"/>
    </source>
</evidence>
<keyword evidence="5 7" id="KW-1133">Transmembrane helix</keyword>
<dbReference type="RefSeq" id="WP_219873523.1">
    <property type="nucleotide sequence ID" value="NZ_JAHZIJ010000012.1"/>
</dbReference>
<sequence length="307" mass="33334">MKRTPLYWMSVLSVLLGASSYGFLSPFIKEAYDAGFTFEQVTLYQTGIGTLLLWIIALVRIKWWRNPFRGPWIKLAVIGIVGLMLTTILYNRALERLDASLAIVLLFQFTWITILLDSIRRRTWPGKFRIIAIIVVMAGTLLAVGLLEAKVANMDAAGVAFGLLAAVTYSLFLWLTGLVQEEMDPVIKSAVMMSAGFLLVALLYGSKAVHDGADGSLLGWGLLLGVLGQVIPTILFNIGIPTVGSSLAALLGSMELPVAAIAAWLILGEYLSGWKVAGIALILAGIVIAELPSGEREGRSKRLEENR</sequence>
<evidence type="ECO:0000259" key="8">
    <source>
        <dbReference type="Pfam" id="PF00892"/>
    </source>
</evidence>
<reference evidence="9 10" key="1">
    <citation type="submission" date="2021-07" db="EMBL/GenBank/DDBJ databases">
        <title>Paenibacillus radiodurans sp. nov., isolated from the southeastern edge of Tengger Desert.</title>
        <authorList>
            <person name="Zhang G."/>
        </authorList>
    </citation>
    <scope>NUCLEOTIDE SEQUENCE [LARGE SCALE GENOMIC DNA]</scope>
    <source>
        <strain evidence="9 10">DT7-4</strain>
    </source>
</reference>
<feature type="transmembrane region" description="Helical" evidence="7">
    <location>
        <begin position="159"/>
        <end position="179"/>
    </location>
</feature>
<dbReference type="InterPro" id="IPR037185">
    <property type="entry name" value="EmrE-like"/>
</dbReference>
<comment type="subcellular location">
    <subcellularLocation>
        <location evidence="1">Cell membrane</location>
        <topology evidence="1">Multi-pass membrane protein</topology>
    </subcellularLocation>
</comment>
<dbReference type="InterPro" id="IPR050638">
    <property type="entry name" value="AA-Vitamin_Transporters"/>
</dbReference>
<protein>
    <submittedName>
        <fullName evidence="9">DMT family transporter</fullName>
    </submittedName>
</protein>
<feature type="transmembrane region" description="Helical" evidence="7">
    <location>
        <begin position="273"/>
        <end position="292"/>
    </location>
</feature>
<keyword evidence="6 7" id="KW-0472">Membrane</keyword>
<keyword evidence="3" id="KW-1003">Cell membrane</keyword>
<feature type="transmembrane region" description="Helical" evidence="7">
    <location>
        <begin position="44"/>
        <end position="63"/>
    </location>
</feature>
<dbReference type="Proteomes" id="UP000812277">
    <property type="component" value="Unassembled WGS sequence"/>
</dbReference>
<comment type="caution">
    <text evidence="9">The sequence shown here is derived from an EMBL/GenBank/DDBJ whole genome shotgun (WGS) entry which is preliminary data.</text>
</comment>
<gene>
    <name evidence="9" type="ORF">K0T92_16210</name>
</gene>
<evidence type="ECO:0000256" key="7">
    <source>
        <dbReference type="SAM" id="Phobius"/>
    </source>
</evidence>
<feature type="transmembrane region" description="Helical" evidence="7">
    <location>
        <begin position="217"/>
        <end position="240"/>
    </location>
</feature>
<feature type="transmembrane region" description="Helical" evidence="7">
    <location>
        <begin position="99"/>
        <end position="116"/>
    </location>
</feature>
<keyword evidence="4 7" id="KW-0812">Transmembrane</keyword>
<evidence type="ECO:0000313" key="10">
    <source>
        <dbReference type="Proteomes" id="UP000812277"/>
    </source>
</evidence>
<dbReference type="PANTHER" id="PTHR32322:SF18">
    <property type="entry name" value="S-ADENOSYLMETHIONINE_S-ADENOSYLHOMOCYSTEINE TRANSPORTER"/>
    <property type="match status" value="1"/>
</dbReference>
<organism evidence="9 10">
    <name type="scientific">Paenibacillus oenotherae</name>
    <dbReference type="NCBI Taxonomy" id="1435645"/>
    <lineage>
        <taxon>Bacteria</taxon>
        <taxon>Bacillati</taxon>
        <taxon>Bacillota</taxon>
        <taxon>Bacilli</taxon>
        <taxon>Bacillales</taxon>
        <taxon>Paenibacillaceae</taxon>
        <taxon>Paenibacillus</taxon>
    </lineage>
</organism>
<comment type="similarity">
    <text evidence="2">Belongs to the EamA transporter family.</text>
</comment>
<dbReference type="PANTHER" id="PTHR32322">
    <property type="entry name" value="INNER MEMBRANE TRANSPORTER"/>
    <property type="match status" value="1"/>
</dbReference>
<evidence type="ECO:0000256" key="1">
    <source>
        <dbReference type="ARBA" id="ARBA00004651"/>
    </source>
</evidence>
<feature type="transmembrane region" description="Helical" evidence="7">
    <location>
        <begin position="7"/>
        <end position="24"/>
    </location>
</feature>
<feature type="domain" description="EamA" evidence="8">
    <location>
        <begin position="158"/>
        <end position="288"/>
    </location>
</feature>
<evidence type="ECO:0000313" key="9">
    <source>
        <dbReference type="EMBL" id="MBW7476277.1"/>
    </source>
</evidence>